<dbReference type="OrthoDB" id="330671at2759"/>
<sequence length="404" mass="43146">MSRAHLPSLLLLPSPPEPATRASLNAAYRRPLEAALGKLKNPTRATTLIVVVALPVLGGSTPRSRTLSWADTQSLLAGLYTIISVVCAKLAIDTDVNGGPGVVDARVVLVHDDPAASAVGSQPPPLIEPNNTVIVDLPTFASASQAWNYIFHVESEGGLELERRYLELTTAGGAQTVLEEQLVPVDMGLKMTTEPASGVLSVQTPLHRSVILGGTFDHLHPGHKLLLAAGALLLDVPEPGSSTPCRYTIGVTGDELLRNKKYAEYVQPWAERARNILDFLGTVLSLPRPSPDDGGRPQVEERPGDFRASFRGGLIAVQCVVIHDVYGPTITDEDITALVVSGETRSGGAAVNDKRAEQGWHLLDVFEVDVLDAEEVAEGPTQTENFASKISSTAIRQLKAQHRS</sequence>
<proteinExistence type="predicted"/>
<gene>
    <name evidence="1" type="ORF">E0L32_010830</name>
</gene>
<comment type="caution">
    <text evidence="1">The sequence shown here is derived from an EMBL/GenBank/DDBJ whole genome shotgun (WGS) entry which is preliminary data.</text>
</comment>
<accession>A0A507ALC0</accession>
<dbReference type="Proteomes" id="UP000319257">
    <property type="component" value="Unassembled WGS sequence"/>
</dbReference>
<evidence type="ECO:0008006" key="3">
    <source>
        <dbReference type="Google" id="ProtNLM"/>
    </source>
</evidence>
<organism evidence="1 2">
    <name type="scientific">Thyridium curvatum</name>
    <dbReference type="NCBI Taxonomy" id="1093900"/>
    <lineage>
        <taxon>Eukaryota</taxon>
        <taxon>Fungi</taxon>
        <taxon>Dikarya</taxon>
        <taxon>Ascomycota</taxon>
        <taxon>Pezizomycotina</taxon>
        <taxon>Sordariomycetes</taxon>
        <taxon>Sordariomycetidae</taxon>
        <taxon>Thyridiales</taxon>
        <taxon>Thyridiaceae</taxon>
        <taxon>Thyridium</taxon>
    </lineage>
</organism>
<dbReference type="GeneID" id="41978277"/>
<reference evidence="1 2" key="1">
    <citation type="submission" date="2019-06" db="EMBL/GenBank/DDBJ databases">
        <title>Draft genome sequence of the filamentous fungus Phialemoniopsis curvata isolated from diesel fuel.</title>
        <authorList>
            <person name="Varaljay V.A."/>
            <person name="Lyon W.J."/>
            <person name="Crouch A.L."/>
            <person name="Drake C.E."/>
            <person name="Hollomon J.M."/>
            <person name="Nadeau L.J."/>
            <person name="Nunn H.S."/>
            <person name="Stevenson B.S."/>
            <person name="Bojanowski C.L."/>
            <person name="Crookes-Goodson W.J."/>
        </authorList>
    </citation>
    <scope>NUCLEOTIDE SEQUENCE [LARGE SCALE GENOMIC DNA]</scope>
    <source>
        <strain evidence="1 2">D216</strain>
    </source>
</reference>
<dbReference type="GO" id="GO:0015937">
    <property type="term" value="P:coenzyme A biosynthetic process"/>
    <property type="evidence" value="ECO:0007669"/>
    <property type="project" value="TreeGrafter"/>
</dbReference>
<dbReference type="STRING" id="1093900.A0A507ALC0"/>
<evidence type="ECO:0000313" key="1">
    <source>
        <dbReference type="EMBL" id="TPX07236.1"/>
    </source>
</evidence>
<dbReference type="InterPro" id="IPR014729">
    <property type="entry name" value="Rossmann-like_a/b/a_fold"/>
</dbReference>
<dbReference type="GO" id="GO:0004140">
    <property type="term" value="F:dephospho-CoA kinase activity"/>
    <property type="evidence" value="ECO:0007669"/>
    <property type="project" value="TreeGrafter"/>
</dbReference>
<dbReference type="InParanoid" id="A0A507ALC0"/>
<dbReference type="PANTHER" id="PTHR10695:SF46">
    <property type="entry name" value="BIFUNCTIONAL COENZYME A SYNTHASE-RELATED"/>
    <property type="match status" value="1"/>
</dbReference>
<name>A0A507ALC0_9PEZI</name>
<dbReference type="EMBL" id="SKBQ01000092">
    <property type="protein sequence ID" value="TPX07236.1"/>
    <property type="molecule type" value="Genomic_DNA"/>
</dbReference>
<dbReference type="SUPFAM" id="SSF52374">
    <property type="entry name" value="Nucleotidylyl transferase"/>
    <property type="match status" value="1"/>
</dbReference>
<keyword evidence="2" id="KW-1185">Reference proteome</keyword>
<dbReference type="AlphaFoldDB" id="A0A507ALC0"/>
<dbReference type="Gene3D" id="3.40.50.620">
    <property type="entry name" value="HUPs"/>
    <property type="match status" value="1"/>
</dbReference>
<dbReference type="PANTHER" id="PTHR10695">
    <property type="entry name" value="DEPHOSPHO-COA KINASE-RELATED"/>
    <property type="match status" value="1"/>
</dbReference>
<dbReference type="RefSeq" id="XP_030988947.1">
    <property type="nucleotide sequence ID" value="XM_031133491.1"/>
</dbReference>
<protein>
    <recommendedName>
        <fullName evidence="3">Pantetheine-phosphate adenylyltransferase</fullName>
    </recommendedName>
</protein>
<evidence type="ECO:0000313" key="2">
    <source>
        <dbReference type="Proteomes" id="UP000319257"/>
    </source>
</evidence>